<gene>
    <name evidence="1" type="ORF">AS180_17420</name>
</gene>
<keyword evidence="2" id="KW-1185">Reference proteome</keyword>
<dbReference type="EMBL" id="LNQP01000072">
    <property type="protein sequence ID" value="KSU86672.1"/>
    <property type="molecule type" value="Genomic_DNA"/>
</dbReference>
<accession>A0A0V8JJ26</accession>
<protein>
    <submittedName>
        <fullName evidence="1">Uncharacterized protein</fullName>
    </submittedName>
</protein>
<evidence type="ECO:0000313" key="2">
    <source>
        <dbReference type="Proteomes" id="UP000053681"/>
    </source>
</evidence>
<proteinExistence type="predicted"/>
<comment type="caution">
    <text evidence="1">The sequence shown here is derived from an EMBL/GenBank/DDBJ whole genome shotgun (WGS) entry which is preliminary data.</text>
</comment>
<name>A0A0V8JJ26_9BACI</name>
<sequence>MKKVLLVAFVFICIVGCSLGGKTEVEGQAVFSDEGKEWSAEYIYDHKLYQERKTNWVTLEPKEIQLTPEQLKYITVEIQTSDGDTVTGNVKAMMNKLDDNAVSFLVGTLNDRTCKEALVLH</sequence>
<organism evidence="1 2">
    <name type="scientific">Priestia veravalensis</name>
    <dbReference type="NCBI Taxonomy" id="1414648"/>
    <lineage>
        <taxon>Bacteria</taxon>
        <taxon>Bacillati</taxon>
        <taxon>Bacillota</taxon>
        <taxon>Bacilli</taxon>
        <taxon>Bacillales</taxon>
        <taxon>Bacillaceae</taxon>
        <taxon>Priestia</taxon>
    </lineage>
</organism>
<dbReference type="Proteomes" id="UP000053681">
    <property type="component" value="Unassembled WGS sequence"/>
</dbReference>
<dbReference type="AlphaFoldDB" id="A0A0V8JJ26"/>
<dbReference type="RefSeq" id="WP_062687208.1">
    <property type="nucleotide sequence ID" value="NZ_KQ758687.1"/>
</dbReference>
<reference evidence="1 2" key="1">
    <citation type="submission" date="2015-11" db="EMBL/GenBank/DDBJ databases">
        <title>Bacillus caseinolyticus sp nov.</title>
        <authorList>
            <person name="Dastager S.G."/>
            <person name="Mawlankar R."/>
        </authorList>
    </citation>
    <scope>NUCLEOTIDE SEQUENCE [LARGE SCALE GENOMIC DNA]</scope>
    <source>
        <strain evidence="1 2">SGD-V-76</strain>
    </source>
</reference>
<evidence type="ECO:0000313" key="1">
    <source>
        <dbReference type="EMBL" id="KSU86672.1"/>
    </source>
</evidence>